<accession>A0ABZ3F583</accession>
<dbReference type="RefSeq" id="WP_300742600.1">
    <property type="nucleotide sequence ID" value="NZ_CP145316.1"/>
</dbReference>
<name>A0ABZ3F583_9HELI</name>
<sequence length="459" mass="52060">MNSKLKVAWYNGMHIDKIHFEQQERFLEHIIHTKTSRLVSNLYGVFDVSFSTDMLNLGKIALTQISGITQDGSVFNAPDDDLLPEVLELPPNMSSPIITLKIPTYSDATADMSLKNIFPNSKYIVSNVPTTSKIHDDVQDYIHTSTEEISYQQEKVSLALGSLRLKLGILGDKSPNELEIPIAKVKNIYSHSKKIELDEKFIPTSIDICSNAFIKSFLEEMLFSIKQHKESFTQIFRGIDQTKNTLDFSTYLSLNLLKKYTLIFSYLVNKEKLHPETLYEKLVEFQADLLTISHNDAQDEFIPYEHNDLSAVFIPLSNNIRLLFANVTSPKYAMAQVIDNGNGFYDCIFDNASMLQDGELFLAVSSSLPMQTLLETFSTQSKIHTQATIKSIVASQLKGLHIEAIPSIPSALPHLSGYVYFKLDKQDFIFTHFAKQNVISLYMTNNITKPDIKLWALFN</sequence>
<keyword evidence="2" id="KW-1185">Reference proteome</keyword>
<evidence type="ECO:0000313" key="2">
    <source>
        <dbReference type="Proteomes" id="UP001434737"/>
    </source>
</evidence>
<protein>
    <submittedName>
        <fullName evidence="1">Type VI secretion system baseplate subunit TssK</fullName>
    </submittedName>
</protein>
<dbReference type="PANTHER" id="PTHR35566">
    <property type="entry name" value="BLR3599 PROTEIN"/>
    <property type="match status" value="1"/>
</dbReference>
<organism evidence="1 2">
    <name type="scientific">Helicobacter mastomyrinus</name>
    <dbReference type="NCBI Taxonomy" id="287948"/>
    <lineage>
        <taxon>Bacteria</taxon>
        <taxon>Pseudomonadati</taxon>
        <taxon>Campylobacterota</taxon>
        <taxon>Epsilonproteobacteria</taxon>
        <taxon>Campylobacterales</taxon>
        <taxon>Helicobacteraceae</taxon>
        <taxon>Helicobacter</taxon>
    </lineage>
</organism>
<dbReference type="Proteomes" id="UP001434737">
    <property type="component" value="Chromosome"/>
</dbReference>
<gene>
    <name evidence="1" type="primary">tssK</name>
    <name evidence="1" type="ORF">V3I05_06660</name>
</gene>
<dbReference type="InterPro" id="IPR010263">
    <property type="entry name" value="T6SS_TssK"/>
</dbReference>
<dbReference type="NCBIfam" id="TIGR03353">
    <property type="entry name" value="VI_chp_4"/>
    <property type="match status" value="1"/>
</dbReference>
<reference evidence="1 2" key="1">
    <citation type="submission" date="2024-02" db="EMBL/GenBank/DDBJ databases">
        <title>Genome and pathogenicity analysis of Helicobacter mastomyrinus isolated from mice.</title>
        <authorList>
            <person name="Zhu L."/>
        </authorList>
    </citation>
    <scope>NUCLEOTIDE SEQUENCE [LARGE SCALE GENOMIC DNA]</scope>
    <source>
        <strain evidence="1 2">Hm-17</strain>
    </source>
</reference>
<evidence type="ECO:0000313" key="1">
    <source>
        <dbReference type="EMBL" id="XAM17365.1"/>
    </source>
</evidence>
<proteinExistence type="predicted"/>
<dbReference type="EMBL" id="CP145316">
    <property type="protein sequence ID" value="XAM17365.1"/>
    <property type="molecule type" value="Genomic_DNA"/>
</dbReference>
<dbReference type="Pfam" id="PF05936">
    <property type="entry name" value="T6SS_VasE"/>
    <property type="match status" value="1"/>
</dbReference>
<dbReference type="PANTHER" id="PTHR35566:SF1">
    <property type="entry name" value="TYPE VI SECRETION SYSTEM BASEPLATE COMPONENT TSSK1"/>
    <property type="match status" value="1"/>
</dbReference>